<feature type="compositionally biased region" description="Polar residues" evidence="2">
    <location>
        <begin position="9"/>
        <end position="19"/>
    </location>
</feature>
<feature type="region of interest" description="Disordered" evidence="2">
    <location>
        <begin position="269"/>
        <end position="325"/>
    </location>
</feature>
<evidence type="ECO:0000256" key="1">
    <source>
        <dbReference type="ARBA" id="ARBA00044955"/>
    </source>
</evidence>
<dbReference type="InterPro" id="IPR036779">
    <property type="entry name" value="LysM_dom_sf"/>
</dbReference>
<dbReference type="EMBL" id="LAZP02001314">
    <property type="protein sequence ID" value="PFH55018.1"/>
    <property type="molecule type" value="Genomic_DNA"/>
</dbReference>
<feature type="compositionally biased region" description="Basic and acidic residues" evidence="2">
    <location>
        <begin position="584"/>
        <end position="593"/>
    </location>
</feature>
<dbReference type="CDD" id="cd00118">
    <property type="entry name" value="LysM"/>
    <property type="match status" value="1"/>
</dbReference>
<accession>A0A2A9NYE3</accession>
<sequence>MPESRKLEQQPTNLSTSRLSPSGPQSGVVSSSVRSRNRRPVGSIETAVDRVLENPGSTTGSTSASRIGGSSIGLNLDRGPGTTTLGQFLGDSWAQGWCSVQELATTFLSAGDDKRRGTKFAQSSWRDSPDHDPLAGSARARPRTWGPAPPSRKSGVGDAAPGLAPERKAALRAVRTASILESHDGVNGGLDTTGRHKRRSSDDSSQTNPQTEDSLVYIHHVQPEDTYAGLVLRYRCREDVFRRANRLWSGDSIQTRKWLALPIDACDVRGRPHETPPSHSPSGSNFAALANKRSQSGQPASNLESRGTPTGEDEAEMKKPPDEEEPWTHVRWVHLDSLPRPVQIGRVTKQSLGFFPPRRKKSIRTMSSLSTPRPSSELSVDTVGTAGYSSSRRQSDIGARPKSCGVSVPFHSRMGCEAADVRPSWMRRPGGVGSITTREPGPDSDYLNSWATRHLPSLNLGGLPSMSIMGSETASFGFTSDPPGIVESSFEEGRDTASLARQRSGLDKAAAAVESWLRVALTKRPSTPIVGSRAGQTGLSTLHGDGDLIELANTGLDDTGFNSDPTLLHKPISTSVKPNQQTDSDSRATNKNK</sequence>
<feature type="compositionally biased region" description="Polar residues" evidence="2">
    <location>
        <begin position="572"/>
        <end position="583"/>
    </location>
</feature>
<dbReference type="STRING" id="268505.A0A2A9NYE3"/>
<organism evidence="3 4">
    <name type="scientific">Ophiocordyceps unilateralis</name>
    <name type="common">Zombie-ant fungus</name>
    <name type="synonym">Torrubia unilateralis</name>
    <dbReference type="NCBI Taxonomy" id="268505"/>
    <lineage>
        <taxon>Eukaryota</taxon>
        <taxon>Fungi</taxon>
        <taxon>Dikarya</taxon>
        <taxon>Ascomycota</taxon>
        <taxon>Pezizomycotina</taxon>
        <taxon>Sordariomycetes</taxon>
        <taxon>Hypocreomycetidae</taxon>
        <taxon>Hypocreales</taxon>
        <taxon>Ophiocordycipitaceae</taxon>
        <taxon>Ophiocordyceps</taxon>
    </lineage>
</organism>
<dbReference type="Proteomes" id="UP000037136">
    <property type="component" value="Unassembled WGS sequence"/>
</dbReference>
<dbReference type="InterPro" id="IPR018392">
    <property type="entry name" value="LysM"/>
</dbReference>
<feature type="compositionally biased region" description="Polar residues" evidence="2">
    <location>
        <begin position="203"/>
        <end position="213"/>
    </location>
</feature>
<evidence type="ECO:0000256" key="2">
    <source>
        <dbReference type="SAM" id="MobiDB-lite"/>
    </source>
</evidence>
<reference evidence="3 4" key="2">
    <citation type="journal article" date="2017" name="Sci. Rep.">
        <title>Ant-infecting Ophiocordyceps genomes reveal a high diversity of potential behavioral manipulation genes and a possible major role for enterotoxins.</title>
        <authorList>
            <person name="de Bekker C."/>
            <person name="Ohm R.A."/>
            <person name="Evans H.C."/>
            <person name="Brachmann A."/>
            <person name="Hughes D.P."/>
        </authorList>
    </citation>
    <scope>NUCLEOTIDE SEQUENCE [LARGE SCALE GENOMIC DNA]</scope>
    <source>
        <strain evidence="3 4">SC16a</strain>
    </source>
</reference>
<feature type="compositionally biased region" description="Polar residues" evidence="2">
    <location>
        <begin position="364"/>
        <end position="379"/>
    </location>
</feature>
<comment type="similarity">
    <text evidence="1">Belongs to the secreted LysM effector family.</text>
</comment>
<evidence type="ECO:0000313" key="4">
    <source>
        <dbReference type="Proteomes" id="UP000037136"/>
    </source>
</evidence>
<dbReference type="PANTHER" id="PTHR20932">
    <property type="entry name" value="LYSM AND PUTATIVE PEPTIDOGLYCAN-BINDING DOMAIN-CONTAINING PROTEIN"/>
    <property type="match status" value="1"/>
</dbReference>
<dbReference type="InterPro" id="IPR045030">
    <property type="entry name" value="LYSM1-4"/>
</dbReference>
<dbReference type="PANTHER" id="PTHR20932:SF8">
    <property type="entry name" value="LD22649P"/>
    <property type="match status" value="1"/>
</dbReference>
<reference evidence="3 4" key="1">
    <citation type="journal article" date="2015" name="BMC Genomics">
        <title>Gene expression during zombie ant biting behavior reflects the complexity underlying fungal parasitic behavioral manipulation.</title>
        <authorList>
            <person name="de Bekker C."/>
            <person name="Ohm R.A."/>
            <person name="Loreto R.G."/>
            <person name="Sebastian A."/>
            <person name="Albert I."/>
            <person name="Merrow M."/>
            <person name="Brachmann A."/>
            <person name="Hughes D.P."/>
        </authorList>
    </citation>
    <scope>NUCLEOTIDE SEQUENCE [LARGE SCALE GENOMIC DNA]</scope>
    <source>
        <strain evidence="3 4">SC16a</strain>
    </source>
</reference>
<keyword evidence="4" id="KW-1185">Reference proteome</keyword>
<comment type="caution">
    <text evidence="3">The sequence shown here is derived from an EMBL/GenBank/DDBJ whole genome shotgun (WGS) entry which is preliminary data.</text>
</comment>
<feature type="region of interest" description="Disordered" evidence="2">
    <location>
        <begin position="364"/>
        <end position="403"/>
    </location>
</feature>
<dbReference type="Gene3D" id="3.10.350.10">
    <property type="entry name" value="LysM domain"/>
    <property type="match status" value="1"/>
</dbReference>
<name>A0A2A9NYE3_OPHUN</name>
<evidence type="ECO:0008006" key="5">
    <source>
        <dbReference type="Google" id="ProtNLM"/>
    </source>
</evidence>
<feature type="region of interest" description="Disordered" evidence="2">
    <location>
        <begin position="114"/>
        <end position="162"/>
    </location>
</feature>
<evidence type="ECO:0000313" key="3">
    <source>
        <dbReference type="EMBL" id="PFH55018.1"/>
    </source>
</evidence>
<proteinExistence type="inferred from homology"/>
<feature type="region of interest" description="Disordered" evidence="2">
    <location>
        <begin position="1"/>
        <end position="75"/>
    </location>
</feature>
<gene>
    <name evidence="3" type="ORF">XA68_11039</name>
</gene>
<feature type="compositionally biased region" description="Polar residues" evidence="2">
    <location>
        <begin position="292"/>
        <end position="308"/>
    </location>
</feature>
<dbReference type="AlphaFoldDB" id="A0A2A9NYE3"/>
<feature type="compositionally biased region" description="Polar residues" evidence="2">
    <location>
        <begin position="55"/>
        <end position="65"/>
    </location>
</feature>
<feature type="region of interest" description="Disordered" evidence="2">
    <location>
        <begin position="182"/>
        <end position="215"/>
    </location>
</feature>
<feature type="compositionally biased region" description="Low complexity" evidence="2">
    <location>
        <begin position="20"/>
        <end position="34"/>
    </location>
</feature>
<protein>
    <recommendedName>
        <fullName evidence="5">LysM domain-containing protein</fullName>
    </recommendedName>
</protein>
<feature type="region of interest" description="Disordered" evidence="2">
    <location>
        <begin position="557"/>
        <end position="593"/>
    </location>
</feature>
<dbReference type="OrthoDB" id="2192830at2759"/>